<dbReference type="Pfam" id="PF07678">
    <property type="entry name" value="TED_complement"/>
    <property type="match status" value="1"/>
</dbReference>
<comment type="caution">
    <text evidence="5">The sequence shown here is derived from an EMBL/GenBank/DDBJ whole genome shotgun (WGS) entry which is preliminary data.</text>
</comment>
<evidence type="ECO:0000256" key="3">
    <source>
        <dbReference type="SAM" id="Phobius"/>
    </source>
</evidence>
<feature type="non-terminal residue" evidence="5">
    <location>
        <position position="1"/>
    </location>
</feature>
<dbReference type="EMBL" id="CAJHNH020006290">
    <property type="protein sequence ID" value="CAG5133548.1"/>
    <property type="molecule type" value="Genomic_DNA"/>
</dbReference>
<dbReference type="Gene3D" id="2.60.40.690">
    <property type="entry name" value="Alpha-macroglobulin, receptor-binding domain"/>
    <property type="match status" value="1"/>
</dbReference>
<dbReference type="InterPro" id="IPR036595">
    <property type="entry name" value="A-macroglobulin_rcpt-bd_sf"/>
</dbReference>
<dbReference type="InterPro" id="IPR009048">
    <property type="entry name" value="A-macroglobulin_rcpt-bd"/>
</dbReference>
<feature type="transmembrane region" description="Helical" evidence="3">
    <location>
        <begin position="351"/>
        <end position="372"/>
    </location>
</feature>
<dbReference type="OrthoDB" id="6159268at2759"/>
<dbReference type="Gene3D" id="1.50.10.20">
    <property type="match status" value="1"/>
</dbReference>
<dbReference type="SUPFAM" id="SSF48239">
    <property type="entry name" value="Terpenoid cyclases/Protein prenyltransferases"/>
    <property type="match status" value="1"/>
</dbReference>
<accession>A0A8S3ZZB7</accession>
<keyword evidence="1" id="KW-0732">Signal</keyword>
<organism evidence="5 6">
    <name type="scientific">Candidula unifasciata</name>
    <dbReference type="NCBI Taxonomy" id="100452"/>
    <lineage>
        <taxon>Eukaryota</taxon>
        <taxon>Metazoa</taxon>
        <taxon>Spiralia</taxon>
        <taxon>Lophotrochozoa</taxon>
        <taxon>Mollusca</taxon>
        <taxon>Gastropoda</taxon>
        <taxon>Heterobranchia</taxon>
        <taxon>Euthyneura</taxon>
        <taxon>Panpulmonata</taxon>
        <taxon>Eupulmonata</taxon>
        <taxon>Stylommatophora</taxon>
        <taxon>Helicina</taxon>
        <taxon>Helicoidea</taxon>
        <taxon>Geomitridae</taxon>
        <taxon>Candidula</taxon>
    </lineage>
</organism>
<evidence type="ECO:0000313" key="6">
    <source>
        <dbReference type="Proteomes" id="UP000678393"/>
    </source>
</evidence>
<dbReference type="InterPro" id="IPR011626">
    <property type="entry name" value="Alpha-macroglobulin_TED"/>
</dbReference>
<evidence type="ECO:0000313" key="5">
    <source>
        <dbReference type="EMBL" id="CAG5133548.1"/>
    </source>
</evidence>
<dbReference type="GO" id="GO:0005615">
    <property type="term" value="C:extracellular space"/>
    <property type="evidence" value="ECO:0007669"/>
    <property type="project" value="InterPro"/>
</dbReference>
<dbReference type="PANTHER" id="PTHR11412">
    <property type="entry name" value="MACROGLOBULIN / COMPLEMENT"/>
    <property type="match status" value="1"/>
</dbReference>
<dbReference type="SUPFAM" id="SSF49410">
    <property type="entry name" value="Alpha-macroglobulin receptor domain"/>
    <property type="match status" value="1"/>
</dbReference>
<keyword evidence="3" id="KW-0472">Membrane</keyword>
<keyword evidence="2" id="KW-0882">Thioester bond</keyword>
<keyword evidence="3" id="KW-0812">Transmembrane</keyword>
<dbReference type="InterPro" id="IPR050473">
    <property type="entry name" value="A2M/Complement_sys"/>
</dbReference>
<dbReference type="AlphaFoldDB" id="A0A8S3ZZB7"/>
<reference evidence="5" key="1">
    <citation type="submission" date="2021-04" db="EMBL/GenBank/DDBJ databases">
        <authorList>
            <consortium name="Molecular Ecology Group"/>
        </authorList>
    </citation>
    <scope>NUCLEOTIDE SEQUENCE</scope>
</reference>
<keyword evidence="6" id="KW-1185">Reference proteome</keyword>
<proteinExistence type="predicted"/>
<evidence type="ECO:0000259" key="4">
    <source>
        <dbReference type="SMART" id="SM01361"/>
    </source>
</evidence>
<sequence length="374" mass="40578">IELAVGYIQHNLKPASMKKNKKKFLAAMGAYAVSLVPGNKLVSLADELLMVVTDPQAPWADTSSPSSPRDYETTLQLSGNIEIAAYYLLALTRLGRYQEGLDITKWLQSQQNSNGGYYSTQDTVMALQALSEFGAAFKGASSASMVSIRELLSGQSFNVSLEGSKAMLLQTVELPEDTNTVEVTVTGPPNGSCIVKVVYTYYTLAGDDDLAVNESQVSVETKTFRLSDTIHNVQVCVKSSSSLKYSGMFVTTLSLPSGEEAFDDPSTILSNNPRASRVETNQGLIHFYMNEAPGVGYCLQAKMERQMEFEVQKPGSAKIYAYYEPGVAQEVALVMEDSQCHNGRCGGNARVVLNLTSILLTAIICLLVTLHVSI</sequence>
<dbReference type="Pfam" id="PF07677">
    <property type="entry name" value="A2M_recep"/>
    <property type="match status" value="1"/>
</dbReference>
<dbReference type="InterPro" id="IPR008930">
    <property type="entry name" value="Terpenoid_cyclase/PrenylTrfase"/>
</dbReference>
<keyword evidence="3" id="KW-1133">Transmembrane helix</keyword>
<gene>
    <name evidence="5" type="ORF">CUNI_LOCUS19106</name>
</gene>
<evidence type="ECO:0000256" key="2">
    <source>
        <dbReference type="ARBA" id="ARBA00022966"/>
    </source>
</evidence>
<name>A0A8S3ZZB7_9EUPU</name>
<feature type="domain" description="Alpha-macroglobulin receptor-binding" evidence="4">
    <location>
        <begin position="246"/>
        <end position="333"/>
    </location>
</feature>
<dbReference type="Proteomes" id="UP000678393">
    <property type="component" value="Unassembled WGS sequence"/>
</dbReference>
<protein>
    <recommendedName>
        <fullName evidence="4">Alpha-macroglobulin receptor-binding domain-containing protein</fullName>
    </recommendedName>
</protein>
<dbReference type="PANTHER" id="PTHR11412:SF136">
    <property type="entry name" value="CD109 ANTIGEN"/>
    <property type="match status" value="1"/>
</dbReference>
<evidence type="ECO:0000256" key="1">
    <source>
        <dbReference type="ARBA" id="ARBA00022729"/>
    </source>
</evidence>
<dbReference type="SMART" id="SM01361">
    <property type="entry name" value="A2M_recep"/>
    <property type="match status" value="1"/>
</dbReference>